<evidence type="ECO:0000256" key="3">
    <source>
        <dbReference type="ARBA" id="ARBA00023284"/>
    </source>
</evidence>
<sequence>MTEFRSRHAELADAGIAIFGISVDSVFCHQAFDRELGGLPYPLLADFERTMVEAYGVRRDDVEGFKGMPNRSIFIVDSEGVIRWTWLRSQVQSLPDYDAVIAEAKKVVGRA</sequence>
<dbReference type="Pfam" id="PF00578">
    <property type="entry name" value="AhpC-TSA"/>
    <property type="match status" value="1"/>
</dbReference>
<dbReference type="Proteomes" id="UP000620075">
    <property type="component" value="Unassembled WGS sequence"/>
</dbReference>
<evidence type="ECO:0000313" key="5">
    <source>
        <dbReference type="EMBL" id="MBJ7602611.1"/>
    </source>
</evidence>
<dbReference type="InterPro" id="IPR000866">
    <property type="entry name" value="AhpC/TSA"/>
</dbReference>
<dbReference type="InterPro" id="IPR036249">
    <property type="entry name" value="Thioredoxin-like_sf"/>
</dbReference>
<feature type="domain" description="Alkyl hydroperoxide reductase subunit C/ Thiol specific antioxidant" evidence="4">
    <location>
        <begin position="1"/>
        <end position="84"/>
    </location>
</feature>
<comment type="caution">
    <text evidence="5">The sequence shown here is derived from an EMBL/GenBank/DDBJ whole genome shotgun (WGS) entry which is preliminary data.</text>
</comment>
<proteinExistence type="predicted"/>
<dbReference type="GO" id="GO:0004601">
    <property type="term" value="F:peroxidase activity"/>
    <property type="evidence" value="ECO:0007669"/>
    <property type="project" value="UniProtKB-KW"/>
</dbReference>
<keyword evidence="1" id="KW-0560">Oxidoreductase</keyword>
<evidence type="ECO:0000256" key="2">
    <source>
        <dbReference type="ARBA" id="ARBA00022862"/>
    </source>
</evidence>
<dbReference type="CDD" id="cd02971">
    <property type="entry name" value="PRX_family"/>
    <property type="match status" value="1"/>
</dbReference>
<keyword evidence="3" id="KW-0676">Redox-active center</keyword>
<keyword evidence="1" id="KW-0575">Peroxidase</keyword>
<dbReference type="Gene3D" id="3.40.30.10">
    <property type="entry name" value="Glutaredoxin"/>
    <property type="match status" value="1"/>
</dbReference>
<reference evidence="5 6" key="1">
    <citation type="submission" date="2020-10" db="EMBL/GenBank/DDBJ databases">
        <title>Ca. Dormibacterota MAGs.</title>
        <authorList>
            <person name="Montgomery K."/>
        </authorList>
    </citation>
    <scope>NUCLEOTIDE SEQUENCE [LARGE SCALE GENOMIC DNA]</scope>
    <source>
        <strain evidence="5">SC8811_S16_3</strain>
    </source>
</reference>
<evidence type="ECO:0000256" key="1">
    <source>
        <dbReference type="ARBA" id="ARBA00022559"/>
    </source>
</evidence>
<evidence type="ECO:0000259" key="4">
    <source>
        <dbReference type="Pfam" id="PF00578"/>
    </source>
</evidence>
<dbReference type="InterPro" id="IPR050455">
    <property type="entry name" value="Tpx_Peroxidase_subfamily"/>
</dbReference>
<dbReference type="AlphaFoldDB" id="A0A934KFR5"/>
<dbReference type="PANTHER" id="PTHR43110">
    <property type="entry name" value="THIOL PEROXIDASE"/>
    <property type="match status" value="1"/>
</dbReference>
<dbReference type="PANTHER" id="PTHR43110:SF1">
    <property type="entry name" value="THIOL PEROXIDASE"/>
    <property type="match status" value="1"/>
</dbReference>
<accession>A0A934KFR5</accession>
<name>A0A934KFR5_9BACT</name>
<dbReference type="RefSeq" id="WP_338177257.1">
    <property type="nucleotide sequence ID" value="NZ_JAEKNQ010000021.1"/>
</dbReference>
<organism evidence="5 6">
    <name type="scientific">Candidatus Dormiibacter inghamiae</name>
    <dbReference type="NCBI Taxonomy" id="3127013"/>
    <lineage>
        <taxon>Bacteria</taxon>
        <taxon>Bacillati</taxon>
        <taxon>Candidatus Dormiibacterota</taxon>
        <taxon>Candidatus Dormibacteria</taxon>
        <taxon>Candidatus Dormibacterales</taxon>
        <taxon>Candidatus Dormibacteraceae</taxon>
        <taxon>Candidatus Dormiibacter</taxon>
    </lineage>
</organism>
<evidence type="ECO:0000313" key="6">
    <source>
        <dbReference type="Proteomes" id="UP000620075"/>
    </source>
</evidence>
<dbReference type="EMBL" id="JAEKNQ010000021">
    <property type="protein sequence ID" value="MBJ7602611.1"/>
    <property type="molecule type" value="Genomic_DNA"/>
</dbReference>
<dbReference type="SUPFAM" id="SSF52833">
    <property type="entry name" value="Thioredoxin-like"/>
    <property type="match status" value="1"/>
</dbReference>
<protein>
    <submittedName>
        <fullName evidence="5">Redoxin domain-containing protein</fullName>
    </submittedName>
</protein>
<gene>
    <name evidence="5" type="ORF">JF888_05390</name>
</gene>
<keyword evidence="2" id="KW-0049">Antioxidant</keyword>